<evidence type="ECO:0000259" key="12">
    <source>
        <dbReference type="PROSITE" id="PS50110"/>
    </source>
</evidence>
<evidence type="ECO:0000256" key="1">
    <source>
        <dbReference type="ARBA" id="ARBA00004496"/>
    </source>
</evidence>
<keyword evidence="8" id="KW-0804">Transcription</keyword>
<dbReference type="EMBL" id="DYVE01000310">
    <property type="protein sequence ID" value="HJG29369.1"/>
    <property type="molecule type" value="Genomic_DNA"/>
</dbReference>
<reference evidence="13" key="2">
    <citation type="submission" date="2021-09" db="EMBL/GenBank/DDBJ databases">
        <authorList>
            <person name="Gilroy R."/>
        </authorList>
    </citation>
    <scope>NUCLEOTIDE SEQUENCE</scope>
    <source>
        <strain evidence="13">ChiBcec21-2208</strain>
    </source>
</reference>
<evidence type="ECO:0000256" key="5">
    <source>
        <dbReference type="ARBA" id="ARBA00023012"/>
    </source>
</evidence>
<evidence type="ECO:0000313" key="14">
    <source>
        <dbReference type="Proteomes" id="UP000782880"/>
    </source>
</evidence>
<dbReference type="Pfam" id="PF12833">
    <property type="entry name" value="HTH_18"/>
    <property type="match status" value="1"/>
</dbReference>
<dbReference type="GO" id="GO:0003700">
    <property type="term" value="F:DNA-binding transcription factor activity"/>
    <property type="evidence" value="ECO:0007669"/>
    <property type="project" value="InterPro"/>
</dbReference>
<dbReference type="AlphaFoldDB" id="A0A921ILH1"/>
<dbReference type="Proteomes" id="UP000782880">
    <property type="component" value="Unassembled WGS sequence"/>
</dbReference>
<dbReference type="PROSITE" id="PS50110">
    <property type="entry name" value="RESPONSE_REGULATORY"/>
    <property type="match status" value="1"/>
</dbReference>
<dbReference type="InterPro" id="IPR001789">
    <property type="entry name" value="Sig_transdc_resp-reg_receiver"/>
</dbReference>
<dbReference type="Gene3D" id="1.10.10.60">
    <property type="entry name" value="Homeodomain-like"/>
    <property type="match status" value="2"/>
</dbReference>
<dbReference type="SUPFAM" id="SSF52172">
    <property type="entry name" value="CheY-like"/>
    <property type="match status" value="1"/>
</dbReference>
<keyword evidence="6" id="KW-0805">Transcription regulation</keyword>
<dbReference type="SUPFAM" id="SSF46689">
    <property type="entry name" value="Homeodomain-like"/>
    <property type="match status" value="1"/>
</dbReference>
<comment type="function">
    <text evidence="9">May play the central regulatory role in sporulation. It may be an element of the effector pathway responsible for the activation of sporulation genes in response to nutritional stress. Spo0A may act in concert with spo0H (a sigma factor) to control the expression of some genes that are critical to the sporulation process.</text>
</comment>
<evidence type="ECO:0000256" key="4">
    <source>
        <dbReference type="ARBA" id="ARBA00022553"/>
    </source>
</evidence>
<evidence type="ECO:0000259" key="11">
    <source>
        <dbReference type="PROSITE" id="PS01124"/>
    </source>
</evidence>
<dbReference type="InterPro" id="IPR011006">
    <property type="entry name" value="CheY-like_superfamily"/>
</dbReference>
<keyword evidence="5" id="KW-0902">Two-component regulatory system</keyword>
<evidence type="ECO:0000256" key="9">
    <source>
        <dbReference type="ARBA" id="ARBA00024867"/>
    </source>
</evidence>
<reference evidence="13" key="1">
    <citation type="journal article" date="2021" name="PeerJ">
        <title>Extensive microbial diversity within the chicken gut microbiome revealed by metagenomics and culture.</title>
        <authorList>
            <person name="Gilroy R."/>
            <person name="Ravi A."/>
            <person name="Getino M."/>
            <person name="Pursley I."/>
            <person name="Horton D.L."/>
            <person name="Alikhan N.F."/>
            <person name="Baker D."/>
            <person name="Gharbi K."/>
            <person name="Hall N."/>
            <person name="Watson M."/>
            <person name="Adriaenssens E.M."/>
            <person name="Foster-Nyarko E."/>
            <person name="Jarju S."/>
            <person name="Secka A."/>
            <person name="Antonio M."/>
            <person name="Oren A."/>
            <person name="Chaudhuri R.R."/>
            <person name="La Ragione R."/>
            <person name="Hildebrand F."/>
            <person name="Pallen M.J."/>
        </authorList>
    </citation>
    <scope>NUCLEOTIDE SEQUENCE</scope>
    <source>
        <strain evidence="13">ChiBcec21-2208</strain>
    </source>
</reference>
<evidence type="ECO:0000256" key="2">
    <source>
        <dbReference type="ARBA" id="ARBA00018672"/>
    </source>
</evidence>
<dbReference type="Gene3D" id="3.40.50.2300">
    <property type="match status" value="1"/>
</dbReference>
<dbReference type="PANTHER" id="PTHR42713:SF3">
    <property type="entry name" value="TRANSCRIPTIONAL REGULATORY PROTEIN HPTR"/>
    <property type="match status" value="1"/>
</dbReference>
<dbReference type="InterPro" id="IPR051552">
    <property type="entry name" value="HptR"/>
</dbReference>
<dbReference type="SMART" id="SM00448">
    <property type="entry name" value="REC"/>
    <property type="match status" value="1"/>
</dbReference>
<feature type="domain" description="HTH araC/xylS-type" evidence="11">
    <location>
        <begin position="425"/>
        <end position="523"/>
    </location>
</feature>
<dbReference type="InterPro" id="IPR018060">
    <property type="entry name" value="HTH_AraC"/>
</dbReference>
<keyword evidence="3" id="KW-0963">Cytoplasm</keyword>
<feature type="domain" description="Response regulatory" evidence="12">
    <location>
        <begin position="3"/>
        <end position="121"/>
    </location>
</feature>
<evidence type="ECO:0000256" key="6">
    <source>
        <dbReference type="ARBA" id="ARBA00023015"/>
    </source>
</evidence>
<dbReference type="GO" id="GO:0043565">
    <property type="term" value="F:sequence-specific DNA binding"/>
    <property type="evidence" value="ECO:0007669"/>
    <property type="project" value="InterPro"/>
</dbReference>
<dbReference type="InterPro" id="IPR009057">
    <property type="entry name" value="Homeodomain-like_sf"/>
</dbReference>
<evidence type="ECO:0000256" key="10">
    <source>
        <dbReference type="PROSITE-ProRule" id="PRU00169"/>
    </source>
</evidence>
<name>A0A921ILH1_9FIRM</name>
<gene>
    <name evidence="13" type="ORF">K8V20_12095</name>
</gene>
<dbReference type="GO" id="GO:0000160">
    <property type="term" value="P:phosphorelay signal transduction system"/>
    <property type="evidence" value="ECO:0007669"/>
    <property type="project" value="UniProtKB-KW"/>
</dbReference>
<protein>
    <recommendedName>
        <fullName evidence="2">Stage 0 sporulation protein A homolog</fullName>
    </recommendedName>
</protein>
<evidence type="ECO:0000256" key="7">
    <source>
        <dbReference type="ARBA" id="ARBA00023125"/>
    </source>
</evidence>
<keyword evidence="7" id="KW-0238">DNA-binding</keyword>
<proteinExistence type="predicted"/>
<evidence type="ECO:0000256" key="8">
    <source>
        <dbReference type="ARBA" id="ARBA00023163"/>
    </source>
</evidence>
<dbReference type="PROSITE" id="PS01124">
    <property type="entry name" value="HTH_ARAC_FAMILY_2"/>
    <property type="match status" value="1"/>
</dbReference>
<accession>A0A921ILH1</accession>
<evidence type="ECO:0000256" key="3">
    <source>
        <dbReference type="ARBA" id="ARBA00022490"/>
    </source>
</evidence>
<dbReference type="GO" id="GO:0005737">
    <property type="term" value="C:cytoplasm"/>
    <property type="evidence" value="ECO:0007669"/>
    <property type="project" value="UniProtKB-SubCell"/>
</dbReference>
<keyword evidence="4 10" id="KW-0597">Phosphoprotein</keyword>
<dbReference type="SMART" id="SM00342">
    <property type="entry name" value="HTH_ARAC"/>
    <property type="match status" value="1"/>
</dbReference>
<comment type="subcellular location">
    <subcellularLocation>
        <location evidence="1">Cytoplasm</location>
    </subcellularLocation>
</comment>
<organism evidence="13 14">
    <name type="scientific">Subdoligranulum variabile</name>
    <dbReference type="NCBI Taxonomy" id="214851"/>
    <lineage>
        <taxon>Bacteria</taxon>
        <taxon>Bacillati</taxon>
        <taxon>Bacillota</taxon>
        <taxon>Clostridia</taxon>
        <taxon>Eubacteriales</taxon>
        <taxon>Oscillospiraceae</taxon>
        <taxon>Subdoligranulum</taxon>
    </lineage>
</organism>
<dbReference type="InterPro" id="IPR018062">
    <property type="entry name" value="HTH_AraC-typ_CS"/>
</dbReference>
<dbReference type="CDD" id="cd17536">
    <property type="entry name" value="REC_YesN-like"/>
    <property type="match status" value="1"/>
</dbReference>
<dbReference type="PANTHER" id="PTHR42713">
    <property type="entry name" value="HISTIDINE KINASE-RELATED"/>
    <property type="match status" value="1"/>
</dbReference>
<feature type="modified residue" description="4-aspartylphosphate" evidence="10">
    <location>
        <position position="55"/>
    </location>
</feature>
<comment type="caution">
    <text evidence="13">The sequence shown here is derived from an EMBL/GenBank/DDBJ whole genome shotgun (WGS) entry which is preliminary data.</text>
</comment>
<dbReference type="PROSITE" id="PS00041">
    <property type="entry name" value="HTH_ARAC_FAMILY_1"/>
    <property type="match status" value="1"/>
</dbReference>
<dbReference type="Pfam" id="PF00072">
    <property type="entry name" value="Response_reg"/>
    <property type="match status" value="1"/>
</dbReference>
<sequence length="535" mass="61582">MLKVIIVDDEQFIAQGLQALIDWNAAGYEVAAVLSDGQEALEYIKKLPVDLVITDVMMPKMTGLELLETVRRENLSNAGFVILSGYSEFSYAQKALHYGCIDYLLKPVEKQDLLSILSKYNNISQNSKMEEQYELAYQARCLISLLFGKYDPNGVDYLHKHLDFSDGVRYIEISACHSSDGEDDDDENHFRMVQRDLYQSCVQILGEDRSRCFYDASLDRVGYGIAFVYSGALARNAGCSETQYIQDFYKKLGVSAQHELRFLVGKKVDDITTVSESYDTVCGLKNLCAFRQQKSIYYYEEELSVPQKRAVLCKDTLDQLIAAIELNEQERIGSEIDHLFAEMQQRGVHDKDINLNLNYLLFQLMHLASNLDNEANQKEMLQFISAQSFREGISRGSRQHLFRFAREYADYLSLLRKNISTDILDSIDKEIQEHYSENLTLQGLGKKYYINSAYLGQIFRKKYGQSFKSYLCSYRINEACHQLLYTNKRIGRIAEDVGYKDVDYFLCKFIELKGCTPSHFRKSKTEKPHSEFPGK</sequence>
<evidence type="ECO:0000313" key="13">
    <source>
        <dbReference type="EMBL" id="HJG29369.1"/>
    </source>
</evidence>